<protein>
    <submittedName>
        <fullName evidence="1">Uncharacterized protein</fullName>
    </submittedName>
</protein>
<accession>A0AA37CI35</accession>
<proteinExistence type="predicted"/>
<dbReference type="AlphaFoldDB" id="A0AA37CI35"/>
<comment type="caution">
    <text evidence="1">The sequence shown here is derived from an EMBL/GenBank/DDBJ whole genome shotgun (WGS) entry which is preliminary data.</text>
</comment>
<reference evidence="1" key="1">
    <citation type="submission" date="2021-07" db="EMBL/GenBank/DDBJ databases">
        <title>Whole genome sequencing of carbapenem-resistant Pseudomonas spp. isolated in Japan.</title>
        <authorList>
            <person name="Suzuki M."/>
            <person name="Maehana S."/>
            <person name="Kitasato H."/>
        </authorList>
    </citation>
    <scope>NUCLEOTIDE SEQUENCE</scope>
    <source>
        <strain evidence="1">KAM435</strain>
    </source>
</reference>
<organism evidence="1 2">
    <name type="scientific">Aquipseudomonas alcaligenes</name>
    <name type="common">Pseudomonas alcaligenes</name>
    <dbReference type="NCBI Taxonomy" id="43263"/>
    <lineage>
        <taxon>Bacteria</taxon>
        <taxon>Pseudomonadati</taxon>
        <taxon>Pseudomonadota</taxon>
        <taxon>Gammaproteobacteria</taxon>
        <taxon>Pseudomonadales</taxon>
        <taxon>Pseudomonadaceae</taxon>
        <taxon>Aquipseudomonas</taxon>
    </lineage>
</organism>
<sequence length="50" mass="5781">MSRSLAAQDQPWLAVQVFSQTIDPNLRAIQVRIIRTALTPGVEEVWQPYW</sequence>
<evidence type="ECO:0000313" key="2">
    <source>
        <dbReference type="Proteomes" id="UP000887212"/>
    </source>
</evidence>
<dbReference type="EMBL" id="BPMS01000028">
    <property type="protein sequence ID" value="GIZ90543.1"/>
    <property type="molecule type" value="Genomic_DNA"/>
</dbReference>
<evidence type="ECO:0000313" key="1">
    <source>
        <dbReference type="EMBL" id="GIZ90543.1"/>
    </source>
</evidence>
<gene>
    <name evidence="1" type="ORF">KAM435_38700</name>
</gene>
<name>A0AA37CI35_AQUAC</name>
<dbReference type="Proteomes" id="UP000887212">
    <property type="component" value="Unassembled WGS sequence"/>
</dbReference>